<reference evidence="3" key="1">
    <citation type="journal article" date="2020" name="Int. J. Syst. Evol. Microbiol.">
        <title>Alteromonas alba sp. nov., a marine bacterium isolated from the seawater of the West Pacific Ocean.</title>
        <authorList>
            <person name="Sun C."/>
            <person name="Wu Y.-H."/>
            <person name="Xamxidin M."/>
            <person name="Cheng H."/>
            <person name="Xu X.-W."/>
        </authorList>
    </citation>
    <scope>NUCLEOTIDE SEQUENCE [LARGE SCALE GENOMIC DNA]</scope>
    <source>
        <strain evidence="3">190</strain>
    </source>
</reference>
<evidence type="ECO:0000313" key="2">
    <source>
        <dbReference type="EMBL" id="PRO74148.1"/>
    </source>
</evidence>
<dbReference type="RefSeq" id="WP_105934086.1">
    <property type="nucleotide sequence ID" value="NZ_PVNP01000059.1"/>
</dbReference>
<protein>
    <submittedName>
        <fullName evidence="2">Uncharacterized protein</fullName>
    </submittedName>
</protein>
<dbReference type="AlphaFoldDB" id="A0A2S9VCG4"/>
<keyword evidence="3" id="KW-1185">Reference proteome</keyword>
<comment type="caution">
    <text evidence="2">The sequence shown here is derived from an EMBL/GenBank/DDBJ whole genome shotgun (WGS) entry which is preliminary data.</text>
</comment>
<name>A0A2S9VCG4_9ALTE</name>
<feature type="transmembrane region" description="Helical" evidence="1">
    <location>
        <begin position="23"/>
        <end position="48"/>
    </location>
</feature>
<proteinExistence type="predicted"/>
<evidence type="ECO:0000256" key="1">
    <source>
        <dbReference type="SAM" id="Phobius"/>
    </source>
</evidence>
<feature type="transmembrane region" description="Helical" evidence="1">
    <location>
        <begin position="102"/>
        <end position="123"/>
    </location>
</feature>
<dbReference type="Proteomes" id="UP000238949">
    <property type="component" value="Unassembled WGS sequence"/>
</dbReference>
<accession>A0A2S9VCG4</accession>
<keyword evidence="1" id="KW-0472">Membrane</keyword>
<organism evidence="2 3">
    <name type="scientific">Alteromonas alba</name>
    <dbReference type="NCBI Taxonomy" id="2079529"/>
    <lineage>
        <taxon>Bacteria</taxon>
        <taxon>Pseudomonadati</taxon>
        <taxon>Pseudomonadota</taxon>
        <taxon>Gammaproteobacteria</taxon>
        <taxon>Alteromonadales</taxon>
        <taxon>Alteromonadaceae</taxon>
        <taxon>Alteromonas/Salinimonas group</taxon>
        <taxon>Alteromonas</taxon>
    </lineage>
</organism>
<evidence type="ECO:0000313" key="3">
    <source>
        <dbReference type="Proteomes" id="UP000238949"/>
    </source>
</evidence>
<keyword evidence="1" id="KW-0812">Transmembrane</keyword>
<gene>
    <name evidence="2" type="ORF">C6Y40_07725</name>
</gene>
<dbReference type="OrthoDB" id="9776609at2"/>
<keyword evidence="1" id="KW-1133">Transmembrane helix</keyword>
<sequence>MLYYFTCQNHSRLRNQLRFSDNIIRWLLFLAIVLGTIMAGTGLVSWAVKDGKQQSGRLGFALNRGLNIGSIARIGRASGAYAWVSSSQHILLIARCGKSGPFLPSGLLVMLLGLFGAITKAGWFS</sequence>
<dbReference type="EMBL" id="PVNP01000059">
    <property type="protein sequence ID" value="PRO74148.1"/>
    <property type="molecule type" value="Genomic_DNA"/>
</dbReference>